<protein>
    <submittedName>
        <fullName evidence="1">Uncharacterized protein</fullName>
    </submittedName>
</protein>
<comment type="caution">
    <text evidence="1">The sequence shown here is derived from an EMBL/GenBank/DDBJ whole genome shotgun (WGS) entry which is preliminary data.</text>
</comment>
<accession>A0A3M7Q5Q8</accession>
<reference evidence="1 2" key="1">
    <citation type="journal article" date="2018" name="Sci. Rep.">
        <title>Genomic signatures of local adaptation to the degree of environmental predictability in rotifers.</title>
        <authorList>
            <person name="Franch-Gras L."/>
            <person name="Hahn C."/>
            <person name="Garcia-Roger E.M."/>
            <person name="Carmona M.J."/>
            <person name="Serra M."/>
            <person name="Gomez A."/>
        </authorList>
    </citation>
    <scope>NUCLEOTIDE SEQUENCE [LARGE SCALE GENOMIC DNA]</scope>
    <source>
        <strain evidence="1">HYR1</strain>
    </source>
</reference>
<keyword evidence="2" id="KW-1185">Reference proteome</keyword>
<dbReference type="Proteomes" id="UP000276133">
    <property type="component" value="Unassembled WGS sequence"/>
</dbReference>
<gene>
    <name evidence="1" type="ORF">BpHYR1_026353</name>
</gene>
<name>A0A3M7Q5Q8_BRAPC</name>
<dbReference type="AlphaFoldDB" id="A0A3M7Q5Q8"/>
<evidence type="ECO:0000313" key="1">
    <source>
        <dbReference type="EMBL" id="RNA06278.1"/>
    </source>
</evidence>
<dbReference type="EMBL" id="REGN01007448">
    <property type="protein sequence ID" value="RNA06278.1"/>
    <property type="molecule type" value="Genomic_DNA"/>
</dbReference>
<organism evidence="1 2">
    <name type="scientific">Brachionus plicatilis</name>
    <name type="common">Marine rotifer</name>
    <name type="synonym">Brachionus muelleri</name>
    <dbReference type="NCBI Taxonomy" id="10195"/>
    <lineage>
        <taxon>Eukaryota</taxon>
        <taxon>Metazoa</taxon>
        <taxon>Spiralia</taxon>
        <taxon>Gnathifera</taxon>
        <taxon>Rotifera</taxon>
        <taxon>Eurotatoria</taxon>
        <taxon>Monogononta</taxon>
        <taxon>Pseudotrocha</taxon>
        <taxon>Ploima</taxon>
        <taxon>Brachionidae</taxon>
        <taxon>Brachionus</taxon>
    </lineage>
</organism>
<proteinExistence type="predicted"/>
<evidence type="ECO:0000313" key="2">
    <source>
        <dbReference type="Proteomes" id="UP000276133"/>
    </source>
</evidence>
<sequence>MNLLALKSTQNGADNINFANLFTDYKKINYSPFAFVRTQNGADNLNFPNLFTDYKNINYGPFAFVPLKSTVTPHSPRSPPRHF</sequence>